<dbReference type="CDD" id="cd07377">
    <property type="entry name" value="WHTH_GntR"/>
    <property type="match status" value="1"/>
</dbReference>
<keyword evidence="3" id="KW-0804">Transcription</keyword>
<dbReference type="InterPro" id="IPR008920">
    <property type="entry name" value="TF_FadR/GntR_C"/>
</dbReference>
<dbReference type="InterPro" id="IPR036388">
    <property type="entry name" value="WH-like_DNA-bd_sf"/>
</dbReference>
<feature type="domain" description="HTH gntR-type" evidence="4">
    <location>
        <begin position="9"/>
        <end position="77"/>
    </location>
</feature>
<keyword evidence="2" id="KW-0238">DNA-binding</keyword>
<keyword evidence="6" id="KW-1185">Reference proteome</keyword>
<dbReference type="SUPFAM" id="SSF48008">
    <property type="entry name" value="GntR ligand-binding domain-like"/>
    <property type="match status" value="1"/>
</dbReference>
<dbReference type="RefSeq" id="WP_326437570.1">
    <property type="nucleotide sequence ID" value="NZ_JAYMFH010000005.1"/>
</dbReference>
<evidence type="ECO:0000259" key="4">
    <source>
        <dbReference type="PROSITE" id="PS50949"/>
    </source>
</evidence>
<dbReference type="Gene3D" id="1.20.120.530">
    <property type="entry name" value="GntR ligand-binding domain-like"/>
    <property type="match status" value="1"/>
</dbReference>
<evidence type="ECO:0000313" key="5">
    <source>
        <dbReference type="EMBL" id="MEC4294724.1"/>
    </source>
</evidence>
<evidence type="ECO:0000256" key="1">
    <source>
        <dbReference type="ARBA" id="ARBA00023015"/>
    </source>
</evidence>
<dbReference type="PRINTS" id="PR00035">
    <property type="entry name" value="HTHGNTR"/>
</dbReference>
<dbReference type="Gene3D" id="1.10.10.10">
    <property type="entry name" value="Winged helix-like DNA-binding domain superfamily/Winged helix DNA-binding domain"/>
    <property type="match status" value="1"/>
</dbReference>
<protein>
    <submittedName>
        <fullName evidence="5">GntR family transcriptional regulator</fullName>
    </submittedName>
</protein>
<keyword evidence="1" id="KW-0805">Transcription regulation</keyword>
<accession>A0ABU6IXZ1</accession>
<sequence length="236" mass="26402">MQFEPIKSPSLKDLFVSQLEGMILSGELAVGQKLPPERDLAEQMGVSRTVINTGIAELASKGFIEIRPRKGVFVADYRRTGSISTLISIMNFNGGQLPRREIHSLLELRLALEILCLHEAIPVMTEEGLATLRECLDRLMACQTPAETAEGRFEFGHELDCLSGNTILPLLSHSFKRPIVSLWTEYGKRYGIELLKDHCLKRFEYIEAGDIEGAVAWTKTCLLETIDGNRPLYGTH</sequence>
<dbReference type="Pfam" id="PF00392">
    <property type="entry name" value="GntR"/>
    <property type="match status" value="1"/>
</dbReference>
<dbReference type="PANTHER" id="PTHR43537">
    <property type="entry name" value="TRANSCRIPTIONAL REGULATOR, GNTR FAMILY"/>
    <property type="match status" value="1"/>
</dbReference>
<gene>
    <name evidence="5" type="ORF">VJ920_05335</name>
</gene>
<evidence type="ECO:0000313" key="6">
    <source>
        <dbReference type="Proteomes" id="UP001343724"/>
    </source>
</evidence>
<dbReference type="InterPro" id="IPR036390">
    <property type="entry name" value="WH_DNA-bd_sf"/>
</dbReference>
<dbReference type="EMBL" id="JAYMFH010000005">
    <property type="protein sequence ID" value="MEC4294724.1"/>
    <property type="molecule type" value="Genomic_DNA"/>
</dbReference>
<organism evidence="5 6">
    <name type="scientific">Adlercreutzia shanghongiae</name>
    <dbReference type="NCBI Taxonomy" id="3111773"/>
    <lineage>
        <taxon>Bacteria</taxon>
        <taxon>Bacillati</taxon>
        <taxon>Actinomycetota</taxon>
        <taxon>Coriobacteriia</taxon>
        <taxon>Eggerthellales</taxon>
        <taxon>Eggerthellaceae</taxon>
        <taxon>Adlercreutzia</taxon>
    </lineage>
</organism>
<proteinExistence type="predicted"/>
<dbReference type="InterPro" id="IPR000524">
    <property type="entry name" value="Tscrpt_reg_HTH_GntR"/>
</dbReference>
<dbReference type="PANTHER" id="PTHR43537:SF44">
    <property type="entry name" value="GNTR FAMILY REGULATORY PROTEIN"/>
    <property type="match status" value="1"/>
</dbReference>
<name>A0ABU6IXZ1_9ACTN</name>
<dbReference type="PROSITE" id="PS50949">
    <property type="entry name" value="HTH_GNTR"/>
    <property type="match status" value="1"/>
</dbReference>
<dbReference type="SUPFAM" id="SSF46785">
    <property type="entry name" value="Winged helix' DNA-binding domain"/>
    <property type="match status" value="1"/>
</dbReference>
<reference evidence="5 6" key="1">
    <citation type="submission" date="2024-01" db="EMBL/GenBank/DDBJ databases">
        <title>novel species in genus Adlercreutzia.</title>
        <authorList>
            <person name="Liu X."/>
        </authorList>
    </citation>
    <scope>NUCLEOTIDE SEQUENCE [LARGE SCALE GENOMIC DNA]</scope>
    <source>
        <strain evidence="5 6">R22</strain>
    </source>
</reference>
<comment type="caution">
    <text evidence="5">The sequence shown here is derived from an EMBL/GenBank/DDBJ whole genome shotgun (WGS) entry which is preliminary data.</text>
</comment>
<dbReference type="SMART" id="SM00345">
    <property type="entry name" value="HTH_GNTR"/>
    <property type="match status" value="1"/>
</dbReference>
<dbReference type="Pfam" id="PF07729">
    <property type="entry name" value="FCD"/>
    <property type="match status" value="1"/>
</dbReference>
<dbReference type="InterPro" id="IPR011711">
    <property type="entry name" value="GntR_C"/>
</dbReference>
<dbReference type="Proteomes" id="UP001343724">
    <property type="component" value="Unassembled WGS sequence"/>
</dbReference>
<evidence type="ECO:0000256" key="2">
    <source>
        <dbReference type="ARBA" id="ARBA00023125"/>
    </source>
</evidence>
<evidence type="ECO:0000256" key="3">
    <source>
        <dbReference type="ARBA" id="ARBA00023163"/>
    </source>
</evidence>